<dbReference type="Pfam" id="PF00440">
    <property type="entry name" value="TetR_N"/>
    <property type="match status" value="1"/>
</dbReference>
<proteinExistence type="predicted"/>
<dbReference type="EMBL" id="JAEACQ010000254">
    <property type="protein sequence ID" value="MBL7630731.1"/>
    <property type="molecule type" value="Genomic_DNA"/>
</dbReference>
<keyword evidence="1 2" id="KW-0238">DNA-binding</keyword>
<evidence type="ECO:0000313" key="4">
    <source>
        <dbReference type="EMBL" id="MBL7630731.1"/>
    </source>
</evidence>
<dbReference type="PROSITE" id="PS50977">
    <property type="entry name" value="HTH_TETR_2"/>
    <property type="match status" value="1"/>
</dbReference>
<comment type="caution">
    <text evidence="4">The sequence shown here is derived from an EMBL/GenBank/DDBJ whole genome shotgun (WGS) entry which is preliminary data.</text>
</comment>
<dbReference type="InterPro" id="IPR009057">
    <property type="entry name" value="Homeodomain-like_sf"/>
</dbReference>
<reference evidence="4" key="1">
    <citation type="submission" date="2020-12" db="EMBL/GenBank/DDBJ databases">
        <title>Genomic characterization of non-nitrogen-fixing Frankia strains.</title>
        <authorList>
            <person name="Carlos-Shanley C."/>
            <person name="Guerra T."/>
            <person name="Hahn D."/>
        </authorList>
    </citation>
    <scope>NUCLEOTIDE SEQUENCE</scope>
    <source>
        <strain evidence="4">CN6</strain>
    </source>
</reference>
<gene>
    <name evidence="4" type="ORF">I7412_26945</name>
</gene>
<feature type="DNA-binding region" description="H-T-H motif" evidence="2">
    <location>
        <begin position="82"/>
        <end position="101"/>
    </location>
</feature>
<organism evidence="4 5">
    <name type="scientific">Frankia nepalensis</name>
    <dbReference type="NCBI Taxonomy" id="1836974"/>
    <lineage>
        <taxon>Bacteria</taxon>
        <taxon>Bacillati</taxon>
        <taxon>Actinomycetota</taxon>
        <taxon>Actinomycetes</taxon>
        <taxon>Frankiales</taxon>
        <taxon>Frankiaceae</taxon>
        <taxon>Frankia</taxon>
    </lineage>
</organism>
<dbReference type="AlphaFoldDB" id="A0A937RRQ1"/>
<accession>A0A937RRQ1</accession>
<dbReference type="InterPro" id="IPR001647">
    <property type="entry name" value="HTH_TetR"/>
</dbReference>
<dbReference type="RefSeq" id="WP_203003136.1">
    <property type="nucleotide sequence ID" value="NZ_JADWYU010000145.1"/>
</dbReference>
<feature type="domain" description="HTH tetR-type" evidence="3">
    <location>
        <begin position="56"/>
        <end position="119"/>
    </location>
</feature>
<evidence type="ECO:0000259" key="3">
    <source>
        <dbReference type="PROSITE" id="PS50977"/>
    </source>
</evidence>
<evidence type="ECO:0000256" key="2">
    <source>
        <dbReference type="PROSITE-ProRule" id="PRU00335"/>
    </source>
</evidence>
<keyword evidence="5" id="KW-1185">Reference proteome</keyword>
<dbReference type="Proteomes" id="UP000604475">
    <property type="component" value="Unassembled WGS sequence"/>
</dbReference>
<dbReference type="SUPFAM" id="SSF46689">
    <property type="entry name" value="Homeodomain-like"/>
    <property type="match status" value="1"/>
</dbReference>
<evidence type="ECO:0000313" key="5">
    <source>
        <dbReference type="Proteomes" id="UP000604475"/>
    </source>
</evidence>
<name>A0A937RRQ1_9ACTN</name>
<dbReference type="GO" id="GO:0003677">
    <property type="term" value="F:DNA binding"/>
    <property type="evidence" value="ECO:0007669"/>
    <property type="project" value="UniProtKB-UniRule"/>
</dbReference>
<sequence length="237" mass="26036">MSTARSDHLARAGLPRPAVALPNGRYSQVPELEATLSEPGAIRPRYDSPLRRERAAATRARIVASGAEILHGMPIWNWRALTVRAAAERAGVSERTVYRHFATERDLREAVMAKLESESGVNVEDLTLSGIRKKAERRFGYVASFPLQERMERDPTVAAANERQRAALMAALGPETDGWPDEARAMVAAVFDVLGSVVSYERAVMDWNLPADRAIAALSWAIALVEDAVRAGQHPEQ</sequence>
<dbReference type="Gene3D" id="1.10.357.10">
    <property type="entry name" value="Tetracycline Repressor, domain 2"/>
    <property type="match status" value="1"/>
</dbReference>
<protein>
    <submittedName>
        <fullName evidence="4">Helix-turn-helix transcriptional regulator</fullName>
    </submittedName>
</protein>
<evidence type="ECO:0000256" key="1">
    <source>
        <dbReference type="ARBA" id="ARBA00023125"/>
    </source>
</evidence>